<dbReference type="Proteomes" id="UP001519064">
    <property type="component" value="Unassembled WGS sequence"/>
</dbReference>
<sequence length="113" mass="11973">MGAAVWSASVVLLLTSAFLALAEIQAQEDPADPTASVLERCGSLVSGDKARPGQSAEWHSHVCGPARDARLDWTVLFLAAGTATAALATVMHIRRGRRRPKAPAAEPQNHHRA</sequence>
<evidence type="ECO:0000313" key="5">
    <source>
        <dbReference type="Proteomes" id="UP001519064"/>
    </source>
</evidence>
<comment type="caution">
    <text evidence="4">The sequence shown here is derived from an EMBL/GenBank/DDBJ whole genome shotgun (WGS) entry which is preliminary data.</text>
</comment>
<evidence type="ECO:0000256" key="2">
    <source>
        <dbReference type="SAM" id="Phobius"/>
    </source>
</evidence>
<organism evidence="4 5">
    <name type="scientific">Streptomyces oryzae</name>
    <dbReference type="NCBI Taxonomy" id="1434886"/>
    <lineage>
        <taxon>Bacteria</taxon>
        <taxon>Bacillati</taxon>
        <taxon>Actinomycetota</taxon>
        <taxon>Actinomycetes</taxon>
        <taxon>Kitasatosporales</taxon>
        <taxon>Streptomycetaceae</taxon>
        <taxon>Streptomyces</taxon>
    </lineage>
</organism>
<keyword evidence="5" id="KW-1185">Reference proteome</keyword>
<evidence type="ECO:0000313" key="4">
    <source>
        <dbReference type="EMBL" id="MBO8190183.1"/>
    </source>
</evidence>
<accession>A0ABS3X471</accession>
<gene>
    <name evidence="4" type="ORF">ITI46_00390</name>
</gene>
<proteinExistence type="predicted"/>
<keyword evidence="2" id="KW-0472">Membrane</keyword>
<feature type="transmembrane region" description="Helical" evidence="2">
    <location>
        <begin position="73"/>
        <end position="93"/>
    </location>
</feature>
<keyword evidence="2" id="KW-1133">Transmembrane helix</keyword>
<feature type="chain" id="PRO_5045874923" evidence="3">
    <location>
        <begin position="23"/>
        <end position="113"/>
    </location>
</feature>
<feature type="signal peptide" evidence="3">
    <location>
        <begin position="1"/>
        <end position="22"/>
    </location>
</feature>
<dbReference type="EMBL" id="JADKMA010000001">
    <property type="protein sequence ID" value="MBO8190183.1"/>
    <property type="molecule type" value="Genomic_DNA"/>
</dbReference>
<dbReference type="RefSeq" id="WP_209237061.1">
    <property type="nucleotide sequence ID" value="NZ_JADKMA010000001.1"/>
</dbReference>
<evidence type="ECO:0000256" key="3">
    <source>
        <dbReference type="SAM" id="SignalP"/>
    </source>
</evidence>
<name>A0ABS3X471_9ACTN</name>
<reference evidence="4 5" key="1">
    <citation type="submission" date="2020-11" db="EMBL/GenBank/DDBJ databases">
        <title>Streptomyces spirodelae sp. nov., isolated from duckweed.</title>
        <authorList>
            <person name="Saimee Y."/>
            <person name="Duangmal K."/>
        </authorList>
    </citation>
    <scope>NUCLEOTIDE SEQUENCE [LARGE SCALE GENOMIC DNA]</scope>
    <source>
        <strain evidence="4 5">S16-07</strain>
    </source>
</reference>
<protein>
    <submittedName>
        <fullName evidence="4">Uncharacterized protein</fullName>
    </submittedName>
</protein>
<evidence type="ECO:0000256" key="1">
    <source>
        <dbReference type="SAM" id="MobiDB-lite"/>
    </source>
</evidence>
<keyword evidence="3" id="KW-0732">Signal</keyword>
<feature type="region of interest" description="Disordered" evidence="1">
    <location>
        <begin position="94"/>
        <end position="113"/>
    </location>
</feature>
<keyword evidence="2" id="KW-0812">Transmembrane</keyword>